<organism evidence="6 7">
    <name type="scientific">Candidatus Blautia stercorigallinarum</name>
    <dbReference type="NCBI Taxonomy" id="2838501"/>
    <lineage>
        <taxon>Bacteria</taxon>
        <taxon>Bacillati</taxon>
        <taxon>Bacillota</taxon>
        <taxon>Clostridia</taxon>
        <taxon>Lachnospirales</taxon>
        <taxon>Lachnospiraceae</taxon>
        <taxon>Blautia</taxon>
    </lineage>
</organism>
<name>A0A9D1PCZ2_9FIRM</name>
<evidence type="ECO:0000313" key="6">
    <source>
        <dbReference type="EMBL" id="HIV38440.1"/>
    </source>
</evidence>
<reference evidence="6" key="2">
    <citation type="submission" date="2021-04" db="EMBL/GenBank/DDBJ databases">
        <authorList>
            <person name="Gilroy R."/>
        </authorList>
    </citation>
    <scope>NUCLEOTIDE SEQUENCE</scope>
    <source>
        <strain evidence="6">CHK195-9823</strain>
    </source>
</reference>
<evidence type="ECO:0000256" key="4">
    <source>
        <dbReference type="ARBA" id="ARBA00022912"/>
    </source>
</evidence>
<dbReference type="InterPro" id="IPR016667">
    <property type="entry name" value="Caps_polysacc_synth_CpsB/CapC"/>
</dbReference>
<dbReference type="PANTHER" id="PTHR39181">
    <property type="entry name" value="TYROSINE-PROTEIN PHOSPHATASE YWQE"/>
    <property type="match status" value="1"/>
</dbReference>
<dbReference type="SUPFAM" id="SSF89550">
    <property type="entry name" value="PHP domain-like"/>
    <property type="match status" value="1"/>
</dbReference>
<dbReference type="AlphaFoldDB" id="A0A9D1PCZ2"/>
<dbReference type="EC" id="3.1.3.48" evidence="2"/>
<comment type="catalytic activity">
    <reaction evidence="5">
        <text>O-phospho-L-tyrosyl-[protein] + H2O = L-tyrosyl-[protein] + phosphate</text>
        <dbReference type="Rhea" id="RHEA:10684"/>
        <dbReference type="Rhea" id="RHEA-COMP:10136"/>
        <dbReference type="Rhea" id="RHEA-COMP:20101"/>
        <dbReference type="ChEBI" id="CHEBI:15377"/>
        <dbReference type="ChEBI" id="CHEBI:43474"/>
        <dbReference type="ChEBI" id="CHEBI:46858"/>
        <dbReference type="ChEBI" id="CHEBI:61978"/>
        <dbReference type="EC" id="3.1.3.48"/>
    </reaction>
</comment>
<comment type="similarity">
    <text evidence="1">Belongs to the metallo-dependent hydrolases superfamily. CpsB/CapC family.</text>
</comment>
<dbReference type="InterPro" id="IPR016195">
    <property type="entry name" value="Pol/histidinol_Pase-like"/>
</dbReference>
<sequence>MKIIDIHCHILPGLDDGSKSEQESVQMLKLAQKQGIRGLIATPHYSPSYRKSTPGQIRELCRKLEERARELVDPGFRIYPGQEIFFSEDVPEKLEKKELLTMAGSRYVLTEFLPGTPYSSIERAVRELTHAQYTPILAHIERYQALREGERVEELAEFGACMQMNYRPIGGKWYSETTRWCRAVLKEGLIDFLGTDMHNTGTRQPETAKAMIWMEKHLDKGYVRDIAYRNAVKVLKNEKL</sequence>
<evidence type="ECO:0000313" key="7">
    <source>
        <dbReference type="Proteomes" id="UP000886814"/>
    </source>
</evidence>
<dbReference type="EMBL" id="DXIQ01000032">
    <property type="protein sequence ID" value="HIV38440.1"/>
    <property type="molecule type" value="Genomic_DNA"/>
</dbReference>
<keyword evidence="4" id="KW-0904">Protein phosphatase</keyword>
<gene>
    <name evidence="6" type="ORF">H9747_05490</name>
</gene>
<proteinExistence type="inferred from homology"/>
<comment type="caution">
    <text evidence="6">The sequence shown here is derived from an EMBL/GenBank/DDBJ whole genome shotgun (WGS) entry which is preliminary data.</text>
</comment>
<dbReference type="GO" id="GO:0004725">
    <property type="term" value="F:protein tyrosine phosphatase activity"/>
    <property type="evidence" value="ECO:0007669"/>
    <property type="project" value="UniProtKB-EC"/>
</dbReference>
<dbReference type="PIRSF" id="PIRSF016557">
    <property type="entry name" value="Caps_synth_CpsB"/>
    <property type="match status" value="1"/>
</dbReference>
<dbReference type="Proteomes" id="UP000886814">
    <property type="component" value="Unassembled WGS sequence"/>
</dbReference>
<keyword evidence="3" id="KW-0378">Hydrolase</keyword>
<reference evidence="6" key="1">
    <citation type="journal article" date="2021" name="PeerJ">
        <title>Extensive microbial diversity within the chicken gut microbiome revealed by metagenomics and culture.</title>
        <authorList>
            <person name="Gilroy R."/>
            <person name="Ravi A."/>
            <person name="Getino M."/>
            <person name="Pursley I."/>
            <person name="Horton D.L."/>
            <person name="Alikhan N.F."/>
            <person name="Baker D."/>
            <person name="Gharbi K."/>
            <person name="Hall N."/>
            <person name="Watson M."/>
            <person name="Adriaenssens E.M."/>
            <person name="Foster-Nyarko E."/>
            <person name="Jarju S."/>
            <person name="Secka A."/>
            <person name="Antonio M."/>
            <person name="Oren A."/>
            <person name="Chaudhuri R.R."/>
            <person name="La Ragione R."/>
            <person name="Hildebrand F."/>
            <person name="Pallen M.J."/>
        </authorList>
    </citation>
    <scope>NUCLEOTIDE SEQUENCE</scope>
    <source>
        <strain evidence="6">CHK195-9823</strain>
    </source>
</reference>
<evidence type="ECO:0000256" key="1">
    <source>
        <dbReference type="ARBA" id="ARBA00005750"/>
    </source>
</evidence>
<protein>
    <recommendedName>
        <fullName evidence="2">protein-tyrosine-phosphatase</fullName>
        <ecNumber evidence="2">3.1.3.48</ecNumber>
    </recommendedName>
</protein>
<evidence type="ECO:0000256" key="5">
    <source>
        <dbReference type="ARBA" id="ARBA00051722"/>
    </source>
</evidence>
<dbReference type="PANTHER" id="PTHR39181:SF1">
    <property type="entry name" value="TYROSINE-PROTEIN PHOSPHATASE YWQE"/>
    <property type="match status" value="1"/>
</dbReference>
<dbReference type="GO" id="GO:0030145">
    <property type="term" value="F:manganese ion binding"/>
    <property type="evidence" value="ECO:0007669"/>
    <property type="project" value="InterPro"/>
</dbReference>
<dbReference type="Gene3D" id="3.20.20.140">
    <property type="entry name" value="Metal-dependent hydrolases"/>
    <property type="match status" value="1"/>
</dbReference>
<accession>A0A9D1PCZ2</accession>
<evidence type="ECO:0000256" key="3">
    <source>
        <dbReference type="ARBA" id="ARBA00022801"/>
    </source>
</evidence>
<evidence type="ECO:0000256" key="2">
    <source>
        <dbReference type="ARBA" id="ARBA00013064"/>
    </source>
</evidence>
<dbReference type="Pfam" id="PF19567">
    <property type="entry name" value="CpsB_CapC"/>
    <property type="match status" value="1"/>
</dbReference>